<evidence type="ECO:0000313" key="3">
    <source>
        <dbReference type="EMBL" id="SCZ34029.1"/>
    </source>
</evidence>
<reference evidence="3 4" key="1">
    <citation type="submission" date="2016-10" db="EMBL/GenBank/DDBJ databases">
        <authorList>
            <person name="de Groot N.N."/>
        </authorList>
    </citation>
    <scope>NUCLEOTIDE SEQUENCE [LARGE SCALE GENOMIC DNA]</scope>
    <source>
        <strain evidence="3 4">DSM 2698</strain>
    </source>
</reference>
<proteinExistence type="predicted"/>
<dbReference type="RefSeq" id="WP_092811447.1">
    <property type="nucleotide sequence ID" value="NZ_FMVW01000003.1"/>
</dbReference>
<sequence>MPKPIRSIVLALAASFSLGAVFSDSAHAEDTGLIKYLNAQTRAQVEAYKKGQQKGKAENPSGLGAGIRG</sequence>
<organism evidence="3 4">
    <name type="scientific">Afifella marina DSM 2698</name>
    <dbReference type="NCBI Taxonomy" id="1120955"/>
    <lineage>
        <taxon>Bacteria</taxon>
        <taxon>Pseudomonadati</taxon>
        <taxon>Pseudomonadota</taxon>
        <taxon>Alphaproteobacteria</taxon>
        <taxon>Hyphomicrobiales</taxon>
        <taxon>Afifellaceae</taxon>
        <taxon>Afifella</taxon>
    </lineage>
</organism>
<keyword evidence="4" id="KW-1185">Reference proteome</keyword>
<dbReference type="STRING" id="1120955.SAMN03080610_01623"/>
<evidence type="ECO:0000313" key="4">
    <source>
        <dbReference type="Proteomes" id="UP000199347"/>
    </source>
</evidence>
<feature type="signal peptide" evidence="2">
    <location>
        <begin position="1"/>
        <end position="28"/>
    </location>
</feature>
<dbReference type="Proteomes" id="UP000199347">
    <property type="component" value="Unassembled WGS sequence"/>
</dbReference>
<protein>
    <submittedName>
        <fullName evidence="3">Uncharacterized protein</fullName>
    </submittedName>
</protein>
<feature type="region of interest" description="Disordered" evidence="1">
    <location>
        <begin position="48"/>
        <end position="69"/>
    </location>
</feature>
<gene>
    <name evidence="3" type="ORF">SAMN03080610_01623</name>
</gene>
<evidence type="ECO:0000256" key="1">
    <source>
        <dbReference type="SAM" id="MobiDB-lite"/>
    </source>
</evidence>
<feature type="chain" id="PRO_5011471690" evidence="2">
    <location>
        <begin position="29"/>
        <end position="69"/>
    </location>
</feature>
<evidence type="ECO:0000256" key="2">
    <source>
        <dbReference type="SAM" id="SignalP"/>
    </source>
</evidence>
<keyword evidence="2" id="KW-0732">Signal</keyword>
<dbReference type="AlphaFoldDB" id="A0A1G5NBA9"/>
<name>A0A1G5NBA9_AFIMA</name>
<accession>A0A1G5NBA9</accession>
<dbReference type="EMBL" id="FMVW01000003">
    <property type="protein sequence ID" value="SCZ34029.1"/>
    <property type="molecule type" value="Genomic_DNA"/>
</dbReference>